<dbReference type="InterPro" id="IPR036942">
    <property type="entry name" value="Beta-barrel_TonB_sf"/>
</dbReference>
<evidence type="ECO:0000256" key="3">
    <source>
        <dbReference type="ARBA" id="ARBA00022452"/>
    </source>
</evidence>
<feature type="transmembrane region" description="Helical" evidence="8">
    <location>
        <begin position="21"/>
        <end position="41"/>
    </location>
</feature>
<dbReference type="OrthoDB" id="9768177at2"/>
<keyword evidence="6 7" id="KW-0998">Cell outer membrane</keyword>
<dbReference type="InterPro" id="IPR023996">
    <property type="entry name" value="TonB-dep_OMP_SusC/RagA"/>
</dbReference>
<sequence length="1203" mass="134440">MEIKLTNVLFFSLTTGIRKKLLIIIMRTFIFLFCATVFGFSPNNVLSQNAKIKIDADKTLSVDEVFTLITDQTDYAFIYQADLFKDSPKIVLKKGVIKANELLKQSLSSGRFDFSFTNANTIVIKKTPITLQQITVSGKVINENGAPLAGIGVVVVVIDPNNRNSDYLIRGTSTDFDGGFKIIAESGNNLVVSGIGYETYEEKVVSNKTTYNITLIEKANELDEVVIVHDGFQSKSIEKTTGAYNHIKTKEIERQIGSSLTDALEGLTAGLTINTFGNGLEGDNNIPRFFVRGVGTFGNTQPLIVLDGFPIDAERLELISNQDIESVTLLKDAAAASIWGAGGANGVLVITSKKGKKGKTSFSLRNTITVQQRPDLSYLNLVSSQDAINIERDIFNRDPGGLPVRSDFENNNTPYSPVYDALFSFNEGTINQTQLDSRLADLASYNNSKEIENSFLNAPITNITNFSFSGATDKLNYYGAFNHIKEEIAFVGDKNKTININLKTDYQVNDKTNIKIATNYVIGKYKESAVPELRGRFRIVPQVFNILPYQRLRDENGNPLAISGNYPNSTIDKIIGLGGKDLTYRPLDDLNDYDFKNKENTTRINATIRRDIFNGLSAELSYLYQKTNNLEERLFTDRSYFTRNFLVETAAVETDITTGEILDYTQALPDGSIKRNVDNQSTTNSFRAQLNFNKSFTNGKHKVDAILGTERRKMERQRNTYSLFGFNEGNLSSIPADLTIVQNPNVFLNISPNLNQYNSAFKQDERLSSYYFNGSYLFNSKYGFTASGRIDRSSQFSLSKQFLGSAGLKWNIDREAFFNVKWINNLDIRGTWGILGNAPLIGESTLVNTGRTGNHFLTNDVFISITNPANKKLTFEVTETKNLGLDFVVFNNRISGSIDYYNKVSSDIISTNITDPTSGFFNVSENIADITNKGLELRLNTVNVKLKDFKWSTDINLSYNKNDVDHSNVNVNNVFGNNAVNLEGYPAYSIFGFRFAGLNDAGLAQAFRTNENGEQVTTTNRGDLVFEDLEHVGTAIPKTTIGFGNNITYKGFDLYFRFIYNGGHILKLEEVGGFNLNSTGELSNTFNNSELNYWQNPGDEENTSVPALGTDIFNYTLRSRASDLGFAPADYLKLRQVILSYTLDKKWLQKTPISSVKLHFQARNLWYWAKNNHNIDPEAYLPQTGQRTLPVEPSYSFGATINF</sequence>
<dbReference type="GO" id="GO:0009279">
    <property type="term" value="C:cell outer membrane"/>
    <property type="evidence" value="ECO:0007669"/>
    <property type="project" value="UniProtKB-SubCell"/>
</dbReference>
<dbReference type="InterPro" id="IPR037066">
    <property type="entry name" value="Plug_dom_sf"/>
</dbReference>
<dbReference type="SUPFAM" id="SSF49464">
    <property type="entry name" value="Carboxypeptidase regulatory domain-like"/>
    <property type="match status" value="1"/>
</dbReference>
<evidence type="ECO:0000256" key="8">
    <source>
        <dbReference type="SAM" id="Phobius"/>
    </source>
</evidence>
<gene>
    <name evidence="10" type="ORF">C1H87_22045</name>
</gene>
<feature type="domain" description="TonB-dependent receptor plug" evidence="9">
    <location>
        <begin position="237"/>
        <end position="347"/>
    </location>
</feature>
<dbReference type="Gene3D" id="2.170.130.10">
    <property type="entry name" value="TonB-dependent receptor, plug domain"/>
    <property type="match status" value="1"/>
</dbReference>
<dbReference type="Proteomes" id="UP000235826">
    <property type="component" value="Chromosome"/>
</dbReference>
<evidence type="ECO:0000256" key="2">
    <source>
        <dbReference type="ARBA" id="ARBA00022448"/>
    </source>
</evidence>
<dbReference type="InterPro" id="IPR023997">
    <property type="entry name" value="TonB-dep_OMP_SusC/RagA_CS"/>
</dbReference>
<dbReference type="NCBIfam" id="TIGR04056">
    <property type="entry name" value="OMP_RagA_SusC"/>
    <property type="match status" value="1"/>
</dbReference>
<name>A0A2K9PVZ5_9FLAO</name>
<dbReference type="RefSeq" id="WP_102757894.1">
    <property type="nucleotide sequence ID" value="NZ_CP025791.1"/>
</dbReference>
<keyword evidence="8" id="KW-1133">Transmembrane helix</keyword>
<evidence type="ECO:0000256" key="6">
    <source>
        <dbReference type="ARBA" id="ARBA00023237"/>
    </source>
</evidence>
<evidence type="ECO:0000256" key="1">
    <source>
        <dbReference type="ARBA" id="ARBA00004571"/>
    </source>
</evidence>
<comment type="similarity">
    <text evidence="7">Belongs to the TonB-dependent receptor family.</text>
</comment>
<dbReference type="InterPro" id="IPR008969">
    <property type="entry name" value="CarboxyPept-like_regulatory"/>
</dbReference>
<dbReference type="Gene3D" id="2.40.170.20">
    <property type="entry name" value="TonB-dependent receptor, beta-barrel domain"/>
    <property type="match status" value="1"/>
</dbReference>
<dbReference type="Gene3D" id="2.60.40.1120">
    <property type="entry name" value="Carboxypeptidase-like, regulatory domain"/>
    <property type="match status" value="1"/>
</dbReference>
<accession>A0A2K9PVZ5</accession>
<dbReference type="AlphaFoldDB" id="A0A2K9PVZ5"/>
<evidence type="ECO:0000313" key="10">
    <source>
        <dbReference type="EMBL" id="AUP81251.1"/>
    </source>
</evidence>
<dbReference type="NCBIfam" id="TIGR04057">
    <property type="entry name" value="SusC_RagA_signa"/>
    <property type="match status" value="1"/>
</dbReference>
<dbReference type="InterPro" id="IPR039426">
    <property type="entry name" value="TonB-dep_rcpt-like"/>
</dbReference>
<dbReference type="Pfam" id="PF13715">
    <property type="entry name" value="CarbopepD_reg_2"/>
    <property type="match status" value="1"/>
</dbReference>
<dbReference type="Pfam" id="PF07715">
    <property type="entry name" value="Plug"/>
    <property type="match status" value="1"/>
</dbReference>
<dbReference type="InterPro" id="IPR012910">
    <property type="entry name" value="Plug_dom"/>
</dbReference>
<protein>
    <recommendedName>
        <fullName evidence="9">TonB-dependent receptor plug domain-containing protein</fullName>
    </recommendedName>
</protein>
<evidence type="ECO:0000259" key="9">
    <source>
        <dbReference type="Pfam" id="PF07715"/>
    </source>
</evidence>
<evidence type="ECO:0000313" key="11">
    <source>
        <dbReference type="Proteomes" id="UP000235826"/>
    </source>
</evidence>
<evidence type="ECO:0000256" key="5">
    <source>
        <dbReference type="ARBA" id="ARBA00023136"/>
    </source>
</evidence>
<dbReference type="PROSITE" id="PS52016">
    <property type="entry name" value="TONB_DEPENDENT_REC_3"/>
    <property type="match status" value="1"/>
</dbReference>
<reference evidence="10 11" key="1">
    <citation type="submission" date="2018-01" db="EMBL/GenBank/DDBJ databases">
        <title>Complete genome sequence of Flavivirga eckloniae ECD14 isolated from seaweed Ecklonia cava.</title>
        <authorList>
            <person name="Lee J.H."/>
            <person name="Baik K.S."/>
            <person name="Seong C.N."/>
        </authorList>
    </citation>
    <scope>NUCLEOTIDE SEQUENCE [LARGE SCALE GENOMIC DNA]</scope>
    <source>
        <strain evidence="10 11">ECD14</strain>
    </source>
</reference>
<comment type="subcellular location">
    <subcellularLocation>
        <location evidence="1 7">Cell outer membrane</location>
        <topology evidence="1 7">Multi-pass membrane protein</topology>
    </subcellularLocation>
</comment>
<keyword evidence="3 7" id="KW-1134">Transmembrane beta strand</keyword>
<dbReference type="SUPFAM" id="SSF56935">
    <property type="entry name" value="Porins"/>
    <property type="match status" value="1"/>
</dbReference>
<proteinExistence type="inferred from homology"/>
<dbReference type="KEGG" id="fek:C1H87_22045"/>
<keyword evidence="11" id="KW-1185">Reference proteome</keyword>
<dbReference type="EMBL" id="CP025791">
    <property type="protein sequence ID" value="AUP81251.1"/>
    <property type="molecule type" value="Genomic_DNA"/>
</dbReference>
<evidence type="ECO:0000256" key="7">
    <source>
        <dbReference type="PROSITE-ProRule" id="PRU01360"/>
    </source>
</evidence>
<evidence type="ECO:0000256" key="4">
    <source>
        <dbReference type="ARBA" id="ARBA00022692"/>
    </source>
</evidence>
<keyword evidence="4 7" id="KW-0812">Transmembrane</keyword>
<keyword evidence="5 7" id="KW-0472">Membrane</keyword>
<keyword evidence="2 7" id="KW-0813">Transport</keyword>
<organism evidence="10 11">
    <name type="scientific">Flavivirga eckloniae</name>
    <dbReference type="NCBI Taxonomy" id="1803846"/>
    <lineage>
        <taxon>Bacteria</taxon>
        <taxon>Pseudomonadati</taxon>
        <taxon>Bacteroidota</taxon>
        <taxon>Flavobacteriia</taxon>
        <taxon>Flavobacteriales</taxon>
        <taxon>Flavobacteriaceae</taxon>
        <taxon>Flavivirga</taxon>
    </lineage>
</organism>